<dbReference type="EC" id="1.11.1.-" evidence="7"/>
<dbReference type="GO" id="GO:0020037">
    <property type="term" value="F:heme binding"/>
    <property type="evidence" value="ECO:0007669"/>
    <property type="project" value="UniProtKB-UniRule"/>
</dbReference>
<dbReference type="InterPro" id="IPR044831">
    <property type="entry name" value="Ccp1-like"/>
</dbReference>
<dbReference type="GO" id="GO:0034599">
    <property type="term" value="P:cellular response to oxidative stress"/>
    <property type="evidence" value="ECO:0007669"/>
    <property type="project" value="InterPro"/>
</dbReference>
<evidence type="ECO:0000313" key="9">
    <source>
        <dbReference type="EMBL" id="KAJ7683594.1"/>
    </source>
</evidence>
<reference evidence="9" key="1">
    <citation type="submission" date="2023-03" db="EMBL/GenBank/DDBJ databases">
        <title>Massive genome expansion in bonnet fungi (Mycena s.s.) driven by repeated elements and novel gene families across ecological guilds.</title>
        <authorList>
            <consortium name="Lawrence Berkeley National Laboratory"/>
            <person name="Harder C.B."/>
            <person name="Miyauchi S."/>
            <person name="Viragh M."/>
            <person name="Kuo A."/>
            <person name="Thoen E."/>
            <person name="Andreopoulos B."/>
            <person name="Lu D."/>
            <person name="Skrede I."/>
            <person name="Drula E."/>
            <person name="Henrissat B."/>
            <person name="Morin E."/>
            <person name="Kohler A."/>
            <person name="Barry K."/>
            <person name="LaButti K."/>
            <person name="Morin E."/>
            <person name="Salamov A."/>
            <person name="Lipzen A."/>
            <person name="Mereny Z."/>
            <person name="Hegedus B."/>
            <person name="Baldrian P."/>
            <person name="Stursova M."/>
            <person name="Weitz H."/>
            <person name="Taylor A."/>
            <person name="Grigoriev I.V."/>
            <person name="Nagy L.G."/>
            <person name="Martin F."/>
            <person name="Kauserud H."/>
        </authorList>
    </citation>
    <scope>NUCLEOTIDE SEQUENCE</scope>
    <source>
        <strain evidence="9">CBHHK067</strain>
    </source>
</reference>
<evidence type="ECO:0000256" key="4">
    <source>
        <dbReference type="ARBA" id="ARBA00023002"/>
    </source>
</evidence>
<evidence type="ECO:0000256" key="5">
    <source>
        <dbReference type="ARBA" id="ARBA00023004"/>
    </source>
</evidence>
<accession>A0AAD7GFA5</accession>
<dbReference type="InterPro" id="IPR010255">
    <property type="entry name" value="Haem_peroxidase_sf"/>
</dbReference>
<evidence type="ECO:0000256" key="3">
    <source>
        <dbReference type="ARBA" id="ARBA00022723"/>
    </source>
</evidence>
<proteinExistence type="inferred from homology"/>
<comment type="similarity">
    <text evidence="6">Belongs to the peroxidase family.</text>
</comment>
<dbReference type="SUPFAM" id="SSF48113">
    <property type="entry name" value="Heme-dependent peroxidases"/>
    <property type="match status" value="1"/>
</dbReference>
<evidence type="ECO:0000259" key="8">
    <source>
        <dbReference type="PROSITE" id="PS50873"/>
    </source>
</evidence>
<keyword evidence="3" id="KW-0479">Metal-binding</keyword>
<comment type="caution">
    <text evidence="9">The sequence shown here is derived from an EMBL/GenBank/DDBJ whole genome shotgun (WGS) entry which is preliminary data.</text>
</comment>
<dbReference type="GO" id="GO:0000302">
    <property type="term" value="P:response to reactive oxygen species"/>
    <property type="evidence" value="ECO:0007669"/>
    <property type="project" value="TreeGrafter"/>
</dbReference>
<sequence length="527" mass="57104">MHPFLPTSFFVMKTSLLAVSTGLAIANAYHWPSPLIDQVEGLLYEGRGEGNPDNSLLDFVGKLAQCQSGSLGESGAAEWIRFAYHDAATHNADDGTGGLDNSLLLELDRDENVGVGMKHAKADFSHFPNKYLSFSDVTAVGLALASAQCQGPIVPIRAGRLDASVPGPFGVPRPEQTLEEHTESFRLQGFNPLDMISLTACGHSVGGVRSNDFPAMVPAIPGVSADNFILFDTTTALDNTVVLQYLNGTTKNALVVDKNATLISDFRIFNSDGNVTMNQLADPETFDQTCSRLFAQMIDTVPSTVTLTDVIDPIPNKVDGVQLSIGFDTLLLRASLRFINENDRRVVTILWADKNGGCTSGACSATPVSIRDVTTTLSSRLGLSVNKYDFAAPVNATTSISKFWFQIDEGDGSAPTTLDNDGTGYEIPQDRVLYVPNSSTMLTTIVAVRNDIPPSRVYMDVYARGPNLTTTVDFARATDIASRLGYDFYTYDYTGVDFTFDLHSVVNGTTYTEDIRDTYFATNTPDF</sequence>
<keyword evidence="7" id="KW-0732">Signal</keyword>
<dbReference type="Pfam" id="PF00141">
    <property type="entry name" value="peroxidase"/>
    <property type="match status" value="1"/>
</dbReference>
<evidence type="ECO:0000256" key="1">
    <source>
        <dbReference type="ARBA" id="ARBA00022559"/>
    </source>
</evidence>
<protein>
    <recommendedName>
        <fullName evidence="7">Peroxidase</fullName>
        <ecNumber evidence="7">1.11.1.-</ecNumber>
    </recommendedName>
</protein>
<dbReference type="Gene3D" id="1.10.520.10">
    <property type="match status" value="1"/>
</dbReference>
<feature type="chain" id="PRO_5041779067" description="Peroxidase" evidence="7">
    <location>
        <begin position="29"/>
        <end position="527"/>
    </location>
</feature>
<dbReference type="GO" id="GO:0042744">
    <property type="term" value="P:hydrogen peroxide catabolic process"/>
    <property type="evidence" value="ECO:0007669"/>
    <property type="project" value="TreeGrafter"/>
</dbReference>
<dbReference type="PANTHER" id="PTHR31356:SF53">
    <property type="entry name" value="HEME PEROXIDASE"/>
    <property type="match status" value="1"/>
</dbReference>
<keyword evidence="10" id="KW-1185">Reference proteome</keyword>
<organism evidence="9 10">
    <name type="scientific">Mycena rosella</name>
    <name type="common">Pink bonnet</name>
    <name type="synonym">Agaricus rosellus</name>
    <dbReference type="NCBI Taxonomy" id="1033263"/>
    <lineage>
        <taxon>Eukaryota</taxon>
        <taxon>Fungi</taxon>
        <taxon>Dikarya</taxon>
        <taxon>Basidiomycota</taxon>
        <taxon>Agaricomycotina</taxon>
        <taxon>Agaricomycetes</taxon>
        <taxon>Agaricomycetidae</taxon>
        <taxon>Agaricales</taxon>
        <taxon>Marasmiineae</taxon>
        <taxon>Mycenaceae</taxon>
        <taxon>Mycena</taxon>
    </lineage>
</organism>
<dbReference type="GO" id="GO:0004601">
    <property type="term" value="F:peroxidase activity"/>
    <property type="evidence" value="ECO:0007669"/>
    <property type="project" value="UniProtKB-KW"/>
</dbReference>
<dbReference type="PROSITE" id="PS50873">
    <property type="entry name" value="PEROXIDASE_4"/>
    <property type="match status" value="1"/>
</dbReference>
<keyword evidence="5" id="KW-0408">Iron</keyword>
<keyword evidence="2" id="KW-0349">Heme</keyword>
<dbReference type="GO" id="GO:0046872">
    <property type="term" value="F:metal ion binding"/>
    <property type="evidence" value="ECO:0007669"/>
    <property type="project" value="UniProtKB-UniRule"/>
</dbReference>
<evidence type="ECO:0000256" key="7">
    <source>
        <dbReference type="RuleBase" id="RU363051"/>
    </source>
</evidence>
<dbReference type="Proteomes" id="UP001221757">
    <property type="component" value="Unassembled WGS sequence"/>
</dbReference>
<keyword evidence="1 7" id="KW-0575">Peroxidase</keyword>
<name>A0AAD7GFA5_MYCRO</name>
<feature type="domain" description="Plant heme peroxidase family profile" evidence="8">
    <location>
        <begin position="132"/>
        <end position="340"/>
    </location>
</feature>
<dbReference type="InterPro" id="IPR002016">
    <property type="entry name" value="Haem_peroxidase"/>
</dbReference>
<gene>
    <name evidence="9" type="ORF">B0H17DRAFT_985909</name>
</gene>
<evidence type="ECO:0000256" key="6">
    <source>
        <dbReference type="RuleBase" id="RU004241"/>
    </source>
</evidence>
<feature type="signal peptide" evidence="7">
    <location>
        <begin position="1"/>
        <end position="28"/>
    </location>
</feature>
<dbReference type="AlphaFoldDB" id="A0AAD7GFA5"/>
<evidence type="ECO:0000256" key="2">
    <source>
        <dbReference type="ARBA" id="ARBA00022617"/>
    </source>
</evidence>
<keyword evidence="4 7" id="KW-0560">Oxidoreductase</keyword>
<evidence type="ECO:0000313" key="10">
    <source>
        <dbReference type="Proteomes" id="UP001221757"/>
    </source>
</evidence>
<dbReference type="PANTHER" id="PTHR31356">
    <property type="entry name" value="THYLAKOID LUMENAL 29 KDA PROTEIN, CHLOROPLASTIC-RELATED"/>
    <property type="match status" value="1"/>
</dbReference>
<dbReference type="EMBL" id="JARKIE010000107">
    <property type="protein sequence ID" value="KAJ7683594.1"/>
    <property type="molecule type" value="Genomic_DNA"/>
</dbReference>